<comment type="caution">
    <text evidence="2">The sequence shown here is derived from an EMBL/GenBank/DDBJ whole genome shotgun (WGS) entry which is preliminary data.</text>
</comment>
<organism evidence="2 3">
    <name type="scientific">Rhamnusium bicolor</name>
    <dbReference type="NCBI Taxonomy" id="1586634"/>
    <lineage>
        <taxon>Eukaryota</taxon>
        <taxon>Metazoa</taxon>
        <taxon>Ecdysozoa</taxon>
        <taxon>Arthropoda</taxon>
        <taxon>Hexapoda</taxon>
        <taxon>Insecta</taxon>
        <taxon>Pterygota</taxon>
        <taxon>Neoptera</taxon>
        <taxon>Endopterygota</taxon>
        <taxon>Coleoptera</taxon>
        <taxon>Polyphaga</taxon>
        <taxon>Cucujiformia</taxon>
        <taxon>Chrysomeloidea</taxon>
        <taxon>Cerambycidae</taxon>
        <taxon>Lepturinae</taxon>
        <taxon>Rhagiini</taxon>
        <taxon>Rhamnusium</taxon>
    </lineage>
</organism>
<proteinExistence type="predicted"/>
<dbReference type="InterPro" id="IPR029526">
    <property type="entry name" value="PGBD"/>
</dbReference>
<evidence type="ECO:0000313" key="2">
    <source>
        <dbReference type="EMBL" id="KAJ8929396.1"/>
    </source>
</evidence>
<keyword evidence="3" id="KW-1185">Reference proteome</keyword>
<feature type="domain" description="PiggyBac transposable element-derived protein" evidence="1">
    <location>
        <begin position="4"/>
        <end position="80"/>
    </location>
</feature>
<gene>
    <name evidence="2" type="ORF">NQ314_017915</name>
</gene>
<reference evidence="2" key="1">
    <citation type="journal article" date="2023" name="Insect Mol. Biol.">
        <title>Genome sequencing provides insights into the evolution of gene families encoding plant cell wall-degrading enzymes in longhorned beetles.</title>
        <authorList>
            <person name="Shin N.R."/>
            <person name="Okamura Y."/>
            <person name="Kirsch R."/>
            <person name="Pauchet Y."/>
        </authorList>
    </citation>
    <scope>NUCLEOTIDE SEQUENCE</scope>
    <source>
        <strain evidence="2">RBIC_L_NR</strain>
    </source>
</reference>
<evidence type="ECO:0000259" key="1">
    <source>
        <dbReference type="Pfam" id="PF13843"/>
    </source>
</evidence>
<sequence length="81" mass="9051">MSRTLRANRKVNPKEVVAKKLIKGEINAQENERGICVLKGRDKPDILILSACHSDETVQIQRHGITIQKPKAIVDYNSGKS</sequence>
<name>A0AAV8WUI2_9CUCU</name>
<protein>
    <recommendedName>
        <fullName evidence="1">PiggyBac transposable element-derived protein domain-containing protein</fullName>
    </recommendedName>
</protein>
<dbReference type="Pfam" id="PF13843">
    <property type="entry name" value="DDE_Tnp_1_7"/>
    <property type="match status" value="1"/>
</dbReference>
<dbReference type="Proteomes" id="UP001162156">
    <property type="component" value="Unassembled WGS sequence"/>
</dbReference>
<accession>A0AAV8WUI2</accession>
<dbReference type="EMBL" id="JANEYF010005025">
    <property type="protein sequence ID" value="KAJ8929396.1"/>
    <property type="molecule type" value="Genomic_DNA"/>
</dbReference>
<evidence type="ECO:0000313" key="3">
    <source>
        <dbReference type="Proteomes" id="UP001162156"/>
    </source>
</evidence>
<dbReference type="AlphaFoldDB" id="A0AAV8WUI2"/>